<dbReference type="Proteomes" id="UP000660611">
    <property type="component" value="Unassembled WGS sequence"/>
</dbReference>
<dbReference type="EMBL" id="BONQ01000122">
    <property type="protein sequence ID" value="GIG49613.1"/>
    <property type="molecule type" value="Genomic_DNA"/>
</dbReference>
<sequence>MHTVPPTLCPEHMMSDPFDGLEEWAKQAERRAKRADRHRRLRLLFRFRRPRPGLRLRRPRAVAWVAGIVIAVFLLAATVQAYLPGASSAGSSSAYPTQAVPSGVSATTSASAAPTDAFEGTPAATYPKGEAGITLPPATAVTGFTAAQVDAALQQVRKALVAGRLDQKMLVGHDPSTFLALLAPNSAKDVKTWFDGASFSSLATWIDPAVHLDPDEEVRVSGRVTFASAVVDGIQTLQVTTNFAWVYAFTGDTRNPLAVAHDQIRWDFPATGRLRAGDKGMWIGDTDGYRAWVDCAAARKGLLAPTRPATAPTPNPSDTEDPNAYLQADHALDIIDDCGPPTPSPTTMA</sequence>
<evidence type="ECO:0000313" key="4">
    <source>
        <dbReference type="Proteomes" id="UP000660611"/>
    </source>
</evidence>
<keyword evidence="4" id="KW-1185">Reference proteome</keyword>
<protein>
    <submittedName>
        <fullName evidence="3">Uncharacterized protein</fullName>
    </submittedName>
</protein>
<feature type="compositionally biased region" description="Low complexity" evidence="1">
    <location>
        <begin position="87"/>
        <end position="117"/>
    </location>
</feature>
<name>A0A919PW08_9ACTN</name>
<feature type="region of interest" description="Disordered" evidence="1">
    <location>
        <begin position="87"/>
        <end position="118"/>
    </location>
</feature>
<organism evidence="3 4">
    <name type="scientific">Dactylosporangium siamense</name>
    <dbReference type="NCBI Taxonomy" id="685454"/>
    <lineage>
        <taxon>Bacteria</taxon>
        <taxon>Bacillati</taxon>
        <taxon>Actinomycetota</taxon>
        <taxon>Actinomycetes</taxon>
        <taxon>Micromonosporales</taxon>
        <taxon>Micromonosporaceae</taxon>
        <taxon>Dactylosporangium</taxon>
    </lineage>
</organism>
<proteinExistence type="predicted"/>
<keyword evidence="2" id="KW-0812">Transmembrane</keyword>
<keyword evidence="2" id="KW-0472">Membrane</keyword>
<feature type="transmembrane region" description="Helical" evidence="2">
    <location>
        <begin position="61"/>
        <end position="83"/>
    </location>
</feature>
<comment type="caution">
    <text evidence="3">The sequence shown here is derived from an EMBL/GenBank/DDBJ whole genome shotgun (WGS) entry which is preliminary data.</text>
</comment>
<accession>A0A919PW08</accession>
<dbReference type="AlphaFoldDB" id="A0A919PW08"/>
<reference evidence="3" key="1">
    <citation type="submission" date="2021-01" db="EMBL/GenBank/DDBJ databases">
        <title>Whole genome shotgun sequence of Dactylosporangium siamense NBRC 106093.</title>
        <authorList>
            <person name="Komaki H."/>
            <person name="Tamura T."/>
        </authorList>
    </citation>
    <scope>NUCLEOTIDE SEQUENCE</scope>
    <source>
        <strain evidence="3">NBRC 106093</strain>
    </source>
</reference>
<gene>
    <name evidence="3" type="ORF">Dsi01nite_076540</name>
</gene>
<keyword evidence="2" id="KW-1133">Transmembrane helix</keyword>
<evidence type="ECO:0000313" key="3">
    <source>
        <dbReference type="EMBL" id="GIG49613.1"/>
    </source>
</evidence>
<evidence type="ECO:0000256" key="2">
    <source>
        <dbReference type="SAM" id="Phobius"/>
    </source>
</evidence>
<evidence type="ECO:0000256" key="1">
    <source>
        <dbReference type="SAM" id="MobiDB-lite"/>
    </source>
</evidence>